<gene>
    <name evidence="3" type="ORF">M6B38_174720</name>
    <name evidence="2" type="ORF">M6B38_247660</name>
</gene>
<accession>A0AAX6DG53</accession>
<sequence length="71" mass="8173">MVASTFILPQESLILLHPETLSLNNCVVCFIHSLVFKTVECFLIKMYLCGLVTCYSNVMWFSYKFGMVELL</sequence>
<keyword evidence="1" id="KW-0812">Transmembrane</keyword>
<reference evidence="2" key="2">
    <citation type="submission" date="2023-04" db="EMBL/GenBank/DDBJ databases">
        <authorList>
            <person name="Bruccoleri R.E."/>
            <person name="Oakeley E.J."/>
            <person name="Faust A.-M."/>
            <person name="Dessus-Babus S."/>
            <person name="Altorfer M."/>
            <person name="Burckhardt D."/>
            <person name="Oertli M."/>
            <person name="Naumann U."/>
            <person name="Petersen F."/>
            <person name="Wong J."/>
        </authorList>
    </citation>
    <scope>NUCLEOTIDE SEQUENCE</scope>
    <source>
        <strain evidence="2">GSM-AAB239-AS_SAM_17_03QT</strain>
        <tissue evidence="2">Leaf</tissue>
    </source>
</reference>
<organism evidence="2 4">
    <name type="scientific">Iris pallida</name>
    <name type="common">Sweet iris</name>
    <dbReference type="NCBI Taxonomy" id="29817"/>
    <lineage>
        <taxon>Eukaryota</taxon>
        <taxon>Viridiplantae</taxon>
        <taxon>Streptophyta</taxon>
        <taxon>Embryophyta</taxon>
        <taxon>Tracheophyta</taxon>
        <taxon>Spermatophyta</taxon>
        <taxon>Magnoliopsida</taxon>
        <taxon>Liliopsida</taxon>
        <taxon>Asparagales</taxon>
        <taxon>Iridaceae</taxon>
        <taxon>Iridoideae</taxon>
        <taxon>Irideae</taxon>
        <taxon>Iris</taxon>
    </lineage>
</organism>
<dbReference type="EMBL" id="JANAVB010034617">
    <property type="protein sequence ID" value="KAJ6806481.1"/>
    <property type="molecule type" value="Genomic_DNA"/>
</dbReference>
<keyword evidence="1" id="KW-0472">Membrane</keyword>
<protein>
    <submittedName>
        <fullName evidence="2">GPN-loop GTPase 3</fullName>
    </submittedName>
</protein>
<evidence type="ECO:0000313" key="2">
    <source>
        <dbReference type="EMBL" id="KAJ6790709.1"/>
    </source>
</evidence>
<dbReference type="EMBL" id="JANAVB010045020">
    <property type="protein sequence ID" value="KAJ6790709.1"/>
    <property type="molecule type" value="Genomic_DNA"/>
</dbReference>
<feature type="transmembrane region" description="Helical" evidence="1">
    <location>
        <begin position="42"/>
        <end position="63"/>
    </location>
</feature>
<proteinExistence type="predicted"/>
<evidence type="ECO:0000313" key="3">
    <source>
        <dbReference type="EMBL" id="KAJ6806481.1"/>
    </source>
</evidence>
<keyword evidence="1" id="KW-1133">Transmembrane helix</keyword>
<evidence type="ECO:0000256" key="1">
    <source>
        <dbReference type="SAM" id="Phobius"/>
    </source>
</evidence>
<name>A0AAX6DG53_IRIPA</name>
<reference evidence="2" key="1">
    <citation type="journal article" date="2023" name="GigaByte">
        <title>Genome assembly of the bearded iris, Iris pallida Lam.</title>
        <authorList>
            <person name="Bruccoleri R.E."/>
            <person name="Oakeley E.J."/>
            <person name="Faust A.M.E."/>
            <person name="Altorfer M."/>
            <person name="Dessus-Babus S."/>
            <person name="Burckhardt D."/>
            <person name="Oertli M."/>
            <person name="Naumann U."/>
            <person name="Petersen F."/>
            <person name="Wong J."/>
        </authorList>
    </citation>
    <scope>NUCLEOTIDE SEQUENCE</scope>
    <source>
        <strain evidence="2">GSM-AAB239-AS_SAM_17_03QT</strain>
    </source>
</reference>
<comment type="caution">
    <text evidence="2">The sequence shown here is derived from an EMBL/GenBank/DDBJ whole genome shotgun (WGS) entry which is preliminary data.</text>
</comment>
<keyword evidence="4" id="KW-1185">Reference proteome</keyword>
<dbReference type="AlphaFoldDB" id="A0AAX6DG53"/>
<dbReference type="Proteomes" id="UP001140949">
    <property type="component" value="Unassembled WGS sequence"/>
</dbReference>
<evidence type="ECO:0000313" key="4">
    <source>
        <dbReference type="Proteomes" id="UP001140949"/>
    </source>
</evidence>